<dbReference type="InterPro" id="IPR001152">
    <property type="entry name" value="Beta-thymosin"/>
</dbReference>
<evidence type="ECO:0000256" key="4">
    <source>
        <dbReference type="ARBA" id="ARBA00023212"/>
    </source>
</evidence>
<proteinExistence type="inferred from homology"/>
<keyword evidence="3" id="KW-0963">Cytoplasm</keyword>
<evidence type="ECO:0000313" key="5">
    <source>
        <dbReference type="EMBL" id="VDN60516.1"/>
    </source>
</evidence>
<comment type="similarity">
    <text evidence="2">Belongs to the thymosin beta family.</text>
</comment>
<dbReference type="GO" id="GO:0005856">
    <property type="term" value="C:cytoskeleton"/>
    <property type="evidence" value="ECO:0007669"/>
    <property type="project" value="UniProtKB-SubCell"/>
</dbReference>
<keyword evidence="4" id="KW-0206">Cytoskeleton</keyword>
<comment type="subcellular location">
    <subcellularLocation>
        <location evidence="1">Cytoplasm</location>
        <location evidence="1">Cytoskeleton</location>
    </subcellularLocation>
</comment>
<sequence>MSLEANKSMPLDDLPKLPSEIAEEMVKCHDLKHVETIEKNILPSKLGYYYYSFFFLIRLIFIADVYNEKVDGKLKEEIKGHDVSKLHHTDTVEKNVLPSPNDIAREKVPHEISKFDSDKLNHVETTVKTALPSADVKLSEFTREQTKSLAANFDHSNLKHVETNVKQNVEGFSLFRYLNLNQIRFFYSYYSSKDETI</sequence>
<dbReference type="GO" id="GO:0005829">
    <property type="term" value="C:cytosol"/>
    <property type="evidence" value="ECO:0007669"/>
    <property type="project" value="TreeGrafter"/>
</dbReference>
<evidence type="ECO:0000313" key="8">
    <source>
        <dbReference type="WBParaSite" id="DME_0000883301-mRNA-1"/>
    </source>
</evidence>
<dbReference type="Proteomes" id="UP000038040">
    <property type="component" value="Unplaced"/>
</dbReference>
<dbReference type="STRING" id="318479.A0A0N4ULY6"/>
<dbReference type="Proteomes" id="UP000274756">
    <property type="component" value="Unassembled WGS sequence"/>
</dbReference>
<dbReference type="PANTHER" id="PTHR20940:SF1">
    <property type="entry name" value="CIBOULOT, ISOFORM A"/>
    <property type="match status" value="1"/>
</dbReference>
<evidence type="ECO:0000256" key="2">
    <source>
        <dbReference type="ARBA" id="ARBA00009511"/>
    </source>
</evidence>
<keyword evidence="7" id="KW-1185">Reference proteome</keyword>
<dbReference type="Gene3D" id="1.20.5.520">
    <property type="entry name" value="Single helix bin"/>
    <property type="match status" value="2"/>
</dbReference>
<reference evidence="5 7" key="2">
    <citation type="submission" date="2018-11" db="EMBL/GenBank/DDBJ databases">
        <authorList>
            <consortium name="Pathogen Informatics"/>
        </authorList>
    </citation>
    <scope>NUCLEOTIDE SEQUENCE [LARGE SCALE GENOMIC DNA]</scope>
</reference>
<protein>
    <submittedName>
        <fullName evidence="5 8">Uncharacterized protein</fullName>
    </submittedName>
</protein>
<dbReference type="PANTHER" id="PTHR20940">
    <property type="entry name" value="TETRA THYMOSIN"/>
    <property type="match status" value="1"/>
</dbReference>
<accession>A0A0N4ULY6</accession>
<name>A0A0N4ULY6_DRAME</name>
<evidence type="ECO:0000313" key="6">
    <source>
        <dbReference type="Proteomes" id="UP000038040"/>
    </source>
</evidence>
<dbReference type="GO" id="GO:0003785">
    <property type="term" value="F:actin monomer binding"/>
    <property type="evidence" value="ECO:0007669"/>
    <property type="project" value="InterPro"/>
</dbReference>
<dbReference type="EMBL" id="UYYG01001220">
    <property type="protein sequence ID" value="VDN60516.1"/>
    <property type="molecule type" value="Genomic_DNA"/>
</dbReference>
<gene>
    <name evidence="5" type="ORF">DME_LOCUS10489</name>
</gene>
<dbReference type="Pfam" id="PF01290">
    <property type="entry name" value="Thymosin"/>
    <property type="match status" value="2"/>
</dbReference>
<dbReference type="AlphaFoldDB" id="A0A0N4ULY6"/>
<evidence type="ECO:0000256" key="1">
    <source>
        <dbReference type="ARBA" id="ARBA00004245"/>
    </source>
</evidence>
<organism evidence="6 8">
    <name type="scientific">Dracunculus medinensis</name>
    <name type="common">Guinea worm</name>
    <dbReference type="NCBI Taxonomy" id="318479"/>
    <lineage>
        <taxon>Eukaryota</taxon>
        <taxon>Metazoa</taxon>
        <taxon>Ecdysozoa</taxon>
        <taxon>Nematoda</taxon>
        <taxon>Chromadorea</taxon>
        <taxon>Rhabditida</taxon>
        <taxon>Spirurina</taxon>
        <taxon>Dracunculoidea</taxon>
        <taxon>Dracunculidae</taxon>
        <taxon>Dracunculus</taxon>
    </lineage>
</organism>
<dbReference type="GO" id="GO:0007015">
    <property type="term" value="P:actin filament organization"/>
    <property type="evidence" value="ECO:0007669"/>
    <property type="project" value="InterPro"/>
</dbReference>
<dbReference type="InterPro" id="IPR038386">
    <property type="entry name" value="Beta-thymosin_sf"/>
</dbReference>
<evidence type="ECO:0000313" key="7">
    <source>
        <dbReference type="Proteomes" id="UP000274756"/>
    </source>
</evidence>
<reference evidence="8" key="1">
    <citation type="submission" date="2017-02" db="UniProtKB">
        <authorList>
            <consortium name="WormBaseParasite"/>
        </authorList>
    </citation>
    <scope>IDENTIFICATION</scope>
</reference>
<dbReference type="OrthoDB" id="2151618at2759"/>
<dbReference type="WBParaSite" id="DME_0000883301-mRNA-1">
    <property type="protein sequence ID" value="DME_0000883301-mRNA-1"/>
    <property type="gene ID" value="DME_0000883301"/>
</dbReference>
<dbReference type="SMART" id="SM00152">
    <property type="entry name" value="THY"/>
    <property type="match status" value="2"/>
</dbReference>
<evidence type="ECO:0000256" key="3">
    <source>
        <dbReference type="ARBA" id="ARBA00022490"/>
    </source>
</evidence>